<gene>
    <name evidence="1" type="ORF">PHPALM_27769</name>
</gene>
<name>A0A2P4XBS5_9STRA</name>
<proteinExistence type="predicted"/>
<dbReference type="AlphaFoldDB" id="A0A2P4XBS5"/>
<reference evidence="1 2" key="1">
    <citation type="journal article" date="2017" name="Genome Biol. Evol.">
        <title>Phytophthora megakarya and P. palmivora, closely related causal agents of cacao black pod rot, underwent increases in genome sizes and gene numbers by different mechanisms.</title>
        <authorList>
            <person name="Ali S.S."/>
            <person name="Shao J."/>
            <person name="Lary D.J."/>
            <person name="Kronmiller B."/>
            <person name="Shen D."/>
            <person name="Strem M.D."/>
            <person name="Amoako-Attah I."/>
            <person name="Akrofi A.Y."/>
            <person name="Begoude B.A."/>
            <person name="Ten Hoopen G.M."/>
            <person name="Coulibaly K."/>
            <person name="Kebe B.I."/>
            <person name="Melnick R.L."/>
            <person name="Guiltinan M.J."/>
            <person name="Tyler B.M."/>
            <person name="Meinhardt L.W."/>
            <person name="Bailey B.A."/>
        </authorList>
    </citation>
    <scope>NUCLEOTIDE SEQUENCE [LARGE SCALE GENOMIC DNA]</scope>
    <source>
        <strain evidence="2">sbr112.9</strain>
    </source>
</reference>
<sequence length="299" mass="34419">MQLIGSHGKQHEPLSKYLSAYKIDILASFFTKPGPSLTELEPFNYVCLHPNNGYPAAAIDSFYADPNIVLSKLAQRDTTVILGDSTPKSPWSKEPRRLHPRLFLIQKTRVQHHDIDTPTQGPLHLQPNRLYHLQPMEEGLCSNAQYWEGILTLSAHKLVTLDSDLLALRGLRQRQEQAHNSEAESRLATHLLVRDRKYRSLYRQLLERNLVGLPQQRTNMDQHWTTTLNSALEAAVDSVGYMPLGNHVKELDPDLSRLPYEQRQLRQPIYNIHKQATEALRTKRNRLLHWIQERSKAVA</sequence>
<dbReference type="OrthoDB" id="117013at2759"/>
<dbReference type="Proteomes" id="UP000237271">
    <property type="component" value="Unassembled WGS sequence"/>
</dbReference>
<organism evidence="1 2">
    <name type="scientific">Phytophthora palmivora</name>
    <dbReference type="NCBI Taxonomy" id="4796"/>
    <lineage>
        <taxon>Eukaryota</taxon>
        <taxon>Sar</taxon>
        <taxon>Stramenopiles</taxon>
        <taxon>Oomycota</taxon>
        <taxon>Peronosporomycetes</taxon>
        <taxon>Peronosporales</taxon>
        <taxon>Peronosporaceae</taxon>
        <taxon>Phytophthora</taxon>
    </lineage>
</organism>
<evidence type="ECO:0000313" key="1">
    <source>
        <dbReference type="EMBL" id="POM63001.1"/>
    </source>
</evidence>
<accession>A0A2P4XBS5</accession>
<evidence type="ECO:0000313" key="2">
    <source>
        <dbReference type="Proteomes" id="UP000237271"/>
    </source>
</evidence>
<protein>
    <submittedName>
        <fullName evidence="1">RxLR effector candidate protein</fullName>
    </submittedName>
</protein>
<dbReference type="EMBL" id="NCKW01015474">
    <property type="protein sequence ID" value="POM63001.1"/>
    <property type="molecule type" value="Genomic_DNA"/>
</dbReference>
<keyword evidence="2" id="KW-1185">Reference proteome</keyword>
<comment type="caution">
    <text evidence="1">The sequence shown here is derived from an EMBL/GenBank/DDBJ whole genome shotgun (WGS) entry which is preliminary data.</text>
</comment>